<dbReference type="OrthoDB" id="405906at2759"/>
<dbReference type="PANTHER" id="PTHR37013:SF4">
    <property type="entry name" value="INTEGRAL MEMBRANE PROTEIN"/>
    <property type="match status" value="1"/>
</dbReference>
<keyword evidence="1" id="KW-0812">Transmembrane</keyword>
<evidence type="ECO:0000259" key="2">
    <source>
        <dbReference type="Pfam" id="PF24802"/>
    </source>
</evidence>
<gene>
    <name evidence="3" type="ORF">L207DRAFT_586134</name>
</gene>
<feature type="domain" description="DUF7703" evidence="2">
    <location>
        <begin position="2"/>
        <end position="77"/>
    </location>
</feature>
<reference evidence="3 4" key="1">
    <citation type="submission" date="2016-04" db="EMBL/GenBank/DDBJ databases">
        <title>A degradative enzymes factory behind the ericoid mycorrhizal symbiosis.</title>
        <authorList>
            <consortium name="DOE Joint Genome Institute"/>
            <person name="Martino E."/>
            <person name="Morin E."/>
            <person name="Grelet G."/>
            <person name="Kuo A."/>
            <person name="Kohler A."/>
            <person name="Daghino S."/>
            <person name="Barry K."/>
            <person name="Choi C."/>
            <person name="Cichocki N."/>
            <person name="Clum A."/>
            <person name="Copeland A."/>
            <person name="Hainaut M."/>
            <person name="Haridas S."/>
            <person name="Labutti K."/>
            <person name="Lindquist E."/>
            <person name="Lipzen A."/>
            <person name="Khouja H.-R."/>
            <person name="Murat C."/>
            <person name="Ohm R."/>
            <person name="Olson A."/>
            <person name="Spatafora J."/>
            <person name="Veneault-Fourrey C."/>
            <person name="Henrissat B."/>
            <person name="Grigoriev I."/>
            <person name="Martin F."/>
            <person name="Perotto S."/>
        </authorList>
    </citation>
    <scope>NUCLEOTIDE SEQUENCE [LARGE SCALE GENOMIC DNA]</scope>
    <source>
        <strain evidence="3 4">F</strain>
    </source>
</reference>
<dbReference type="AlphaFoldDB" id="A0A2J6RH04"/>
<organism evidence="3 4">
    <name type="scientific">Hyaloscypha variabilis (strain UAMH 11265 / GT02V1 / F)</name>
    <name type="common">Meliniomyces variabilis</name>
    <dbReference type="NCBI Taxonomy" id="1149755"/>
    <lineage>
        <taxon>Eukaryota</taxon>
        <taxon>Fungi</taxon>
        <taxon>Dikarya</taxon>
        <taxon>Ascomycota</taxon>
        <taxon>Pezizomycotina</taxon>
        <taxon>Leotiomycetes</taxon>
        <taxon>Helotiales</taxon>
        <taxon>Hyaloscyphaceae</taxon>
        <taxon>Hyaloscypha</taxon>
        <taxon>Hyaloscypha variabilis</taxon>
    </lineage>
</organism>
<dbReference type="PANTHER" id="PTHR37013">
    <property type="entry name" value="INTEGRAL MEMBRANE PROTEIN (AFU_ORTHOLOGUE AFUA_1G05950)-RELATED"/>
    <property type="match status" value="1"/>
</dbReference>
<keyword evidence="4" id="KW-1185">Reference proteome</keyword>
<evidence type="ECO:0000313" key="4">
    <source>
        <dbReference type="Proteomes" id="UP000235786"/>
    </source>
</evidence>
<dbReference type="Pfam" id="PF24802">
    <property type="entry name" value="DUF7703"/>
    <property type="match status" value="1"/>
</dbReference>
<feature type="transmembrane region" description="Helical" evidence="1">
    <location>
        <begin position="21"/>
        <end position="46"/>
    </location>
</feature>
<keyword evidence="1" id="KW-0472">Membrane</keyword>
<accession>A0A2J6RH04</accession>
<proteinExistence type="predicted"/>
<dbReference type="EMBL" id="KZ613949">
    <property type="protein sequence ID" value="PMD37804.1"/>
    <property type="molecule type" value="Genomic_DNA"/>
</dbReference>
<name>A0A2J6RH04_HYAVF</name>
<dbReference type="Proteomes" id="UP000235786">
    <property type="component" value="Unassembled WGS sequence"/>
</dbReference>
<protein>
    <recommendedName>
        <fullName evidence="2">DUF7703 domain-containing protein</fullName>
    </recommendedName>
</protein>
<dbReference type="InterPro" id="IPR056120">
    <property type="entry name" value="DUF7703"/>
</dbReference>
<evidence type="ECO:0000313" key="3">
    <source>
        <dbReference type="EMBL" id="PMD37804.1"/>
    </source>
</evidence>
<sequence>MLKPGEAFQKQRFREVMLHLIYTNILIIALDIALLSLEYTAIWGIWCGFKGVVYSTKLKMEFNILNQLKSLTTGNSLNLTYPNTRNTIHSEELNTIDRPAMPGDDSWKMAARSNQTHTQCSKQTLGLSESHVVHEGCIVKTTEIEIQNDKLSHVVVDEDLESRYDNLTPRISVTKIAGPGSNASSEVEFAVHGA</sequence>
<evidence type="ECO:0000256" key="1">
    <source>
        <dbReference type="SAM" id="Phobius"/>
    </source>
</evidence>
<keyword evidence="1" id="KW-1133">Transmembrane helix</keyword>